<feature type="domain" description="PPM-type phosphatase" evidence="2">
    <location>
        <begin position="83"/>
        <end position="367"/>
    </location>
</feature>
<dbReference type="AlphaFoldDB" id="A0A7S2H4E0"/>
<gene>
    <name evidence="3" type="ORF">CBRE1094_LOCUS24807</name>
</gene>
<dbReference type="InterPro" id="IPR036457">
    <property type="entry name" value="PPM-type-like_dom_sf"/>
</dbReference>
<evidence type="ECO:0000256" key="1">
    <source>
        <dbReference type="SAM" id="MobiDB-lite"/>
    </source>
</evidence>
<dbReference type="GO" id="GO:0004722">
    <property type="term" value="F:protein serine/threonine phosphatase activity"/>
    <property type="evidence" value="ECO:0007669"/>
    <property type="project" value="InterPro"/>
</dbReference>
<dbReference type="CDD" id="cd00143">
    <property type="entry name" value="PP2Cc"/>
    <property type="match status" value="1"/>
</dbReference>
<feature type="region of interest" description="Disordered" evidence="1">
    <location>
        <begin position="400"/>
        <end position="457"/>
    </location>
</feature>
<evidence type="ECO:0000313" key="3">
    <source>
        <dbReference type="EMBL" id="CAD9479852.1"/>
    </source>
</evidence>
<feature type="compositionally biased region" description="Pro residues" evidence="1">
    <location>
        <begin position="21"/>
        <end position="34"/>
    </location>
</feature>
<organism evidence="3">
    <name type="scientific">Haptolina brevifila</name>
    <dbReference type="NCBI Taxonomy" id="156173"/>
    <lineage>
        <taxon>Eukaryota</taxon>
        <taxon>Haptista</taxon>
        <taxon>Haptophyta</taxon>
        <taxon>Prymnesiophyceae</taxon>
        <taxon>Prymnesiales</taxon>
        <taxon>Prymnesiaceae</taxon>
        <taxon>Haptolina</taxon>
    </lineage>
</organism>
<dbReference type="SMART" id="SM00332">
    <property type="entry name" value="PP2Cc"/>
    <property type="match status" value="1"/>
</dbReference>
<sequence length="457" mass="48727">MGCASSAPQQAEDYASGDPASPQPDSPTKSPPKPSAQEDNGPPGRTTSMENNRRRSVAHQSPEIDAGPVDTTFDEAKVGSLSRHGIAPTRGASGVTSKAKINQDRGVVCWPFNGSYNEALLCIFDGHGMQGERVSEWCMQQIPGRLEAERALLKDDPAACLQKVVPEMDKTLLNHPKLASVARGAGTTSNILYCNGNKLWAACCGDSRAVMGRVTSSGLQAVNLSNDHKPDLPVERARIEAAGGVVSAAGPRGLPPSRVWVNGRVGLAMSRSLGDGEAKTHGVTADPEVQMFDLNPIKDGEKMGDKFVIVASDGIWEFISSQQACDIVNKHSNAHSASAELVKTAEQRWREEEGSYRDDITCIVAFLPFLEDRDVGGDDDVVVQGGADYGQIEIDLGEQQQADGSSPAGARIKNPGWGASNQEPGNDDDDEGEQFVKRRLSVAAQPPPDGWDKDMDA</sequence>
<feature type="region of interest" description="Disordered" evidence="1">
    <location>
        <begin position="1"/>
        <end position="70"/>
    </location>
</feature>
<dbReference type="EMBL" id="HBGU01045584">
    <property type="protein sequence ID" value="CAD9479852.1"/>
    <property type="molecule type" value="Transcribed_RNA"/>
</dbReference>
<dbReference type="PROSITE" id="PS51746">
    <property type="entry name" value="PPM_2"/>
    <property type="match status" value="1"/>
</dbReference>
<reference evidence="3" key="1">
    <citation type="submission" date="2021-01" db="EMBL/GenBank/DDBJ databases">
        <authorList>
            <person name="Corre E."/>
            <person name="Pelletier E."/>
            <person name="Niang G."/>
            <person name="Scheremetjew M."/>
            <person name="Finn R."/>
            <person name="Kale V."/>
            <person name="Holt S."/>
            <person name="Cochrane G."/>
            <person name="Meng A."/>
            <person name="Brown T."/>
            <person name="Cohen L."/>
        </authorList>
    </citation>
    <scope>NUCLEOTIDE SEQUENCE</scope>
    <source>
        <strain evidence="3">UTEX LB 985</strain>
    </source>
</reference>
<dbReference type="SUPFAM" id="SSF81606">
    <property type="entry name" value="PP2C-like"/>
    <property type="match status" value="1"/>
</dbReference>
<dbReference type="InterPro" id="IPR015655">
    <property type="entry name" value="PP2C"/>
</dbReference>
<dbReference type="Gene3D" id="3.60.40.10">
    <property type="entry name" value="PPM-type phosphatase domain"/>
    <property type="match status" value="1"/>
</dbReference>
<dbReference type="PANTHER" id="PTHR47992">
    <property type="entry name" value="PROTEIN PHOSPHATASE"/>
    <property type="match status" value="1"/>
</dbReference>
<evidence type="ECO:0000259" key="2">
    <source>
        <dbReference type="PROSITE" id="PS51746"/>
    </source>
</evidence>
<name>A0A7S2H4E0_9EUKA</name>
<proteinExistence type="predicted"/>
<dbReference type="Pfam" id="PF00481">
    <property type="entry name" value="PP2C"/>
    <property type="match status" value="1"/>
</dbReference>
<dbReference type="InterPro" id="IPR001932">
    <property type="entry name" value="PPM-type_phosphatase-like_dom"/>
</dbReference>
<protein>
    <recommendedName>
        <fullName evidence="2">PPM-type phosphatase domain-containing protein</fullName>
    </recommendedName>
</protein>
<accession>A0A7S2H4E0</accession>